<dbReference type="Pfam" id="PF20516">
    <property type="entry name" value="PDDEXK_12"/>
    <property type="match status" value="1"/>
</dbReference>
<protein>
    <recommendedName>
        <fullName evidence="2">PD-(D/E)XK nuclease-like domain-containing protein</fullName>
    </recommendedName>
</protein>
<feature type="compositionally biased region" description="Low complexity" evidence="1">
    <location>
        <begin position="46"/>
        <end position="59"/>
    </location>
</feature>
<feature type="compositionally biased region" description="Acidic residues" evidence="1">
    <location>
        <begin position="30"/>
        <end position="40"/>
    </location>
</feature>
<feature type="region of interest" description="Disordered" evidence="1">
    <location>
        <begin position="1"/>
        <end position="105"/>
    </location>
</feature>
<comment type="caution">
    <text evidence="3">The sequence shown here is derived from an EMBL/GenBank/DDBJ whole genome shotgun (WGS) entry which is preliminary data.</text>
</comment>
<dbReference type="Proteomes" id="UP000736672">
    <property type="component" value="Unassembled WGS sequence"/>
</dbReference>
<sequence>MGNTPPPSTDQSPGIATPRKRRRGVRQDEPPTDDDIFGPDDPEKTPSASSASSIMPPSSFKLPLAPYPLHHPSRSNSQSSQSIASSQSRSTKRSASPVKPGTLKELQKPVEYVECTNDSGAQLPATVRQLYRDIYDLAVEREGFIPASLKAPLSEHLPRARPRYFSQDGHWEPDGGKRELEALLEIRDEALLCRSTNASEAAWNSDVHSPLLKLALRPFKEPLIRRHVLTSTRINSAFVPPMKEGSFYDKVGSKMVDYGIALHPDEDSPLGQAIRCALRPLPSSKQYLNQAAYDPIKYAANVVSIETKTGSGGPQEARSQLGIWIASWNFRMHQLLHGRRPSSEASAPQVLIPVPVIVVIEHMWKLSFACDSSHRIDIIGDVTIGDTKSLDGLLMLIAVIRRLACWIQSDFQPWLQEALISNS</sequence>
<feature type="domain" description="PD-(D/E)XK nuclease-like" evidence="2">
    <location>
        <begin position="164"/>
        <end position="411"/>
    </location>
</feature>
<accession>A0A9P9G975</accession>
<organism evidence="3 4">
    <name type="scientific">Fusarium solani</name>
    <name type="common">Filamentous fungus</name>
    <dbReference type="NCBI Taxonomy" id="169388"/>
    <lineage>
        <taxon>Eukaryota</taxon>
        <taxon>Fungi</taxon>
        <taxon>Dikarya</taxon>
        <taxon>Ascomycota</taxon>
        <taxon>Pezizomycotina</taxon>
        <taxon>Sordariomycetes</taxon>
        <taxon>Hypocreomycetidae</taxon>
        <taxon>Hypocreales</taxon>
        <taxon>Nectriaceae</taxon>
        <taxon>Fusarium</taxon>
        <taxon>Fusarium solani species complex</taxon>
    </lineage>
</organism>
<dbReference type="AlphaFoldDB" id="A0A9P9G975"/>
<dbReference type="EMBL" id="JAGTJS010000026">
    <property type="protein sequence ID" value="KAH7234317.1"/>
    <property type="molecule type" value="Genomic_DNA"/>
</dbReference>
<keyword evidence="4" id="KW-1185">Reference proteome</keyword>
<evidence type="ECO:0000259" key="2">
    <source>
        <dbReference type="Pfam" id="PF20516"/>
    </source>
</evidence>
<reference evidence="3" key="1">
    <citation type="journal article" date="2021" name="Nat. Commun.">
        <title>Genetic determinants of endophytism in the Arabidopsis root mycobiome.</title>
        <authorList>
            <person name="Mesny F."/>
            <person name="Miyauchi S."/>
            <person name="Thiergart T."/>
            <person name="Pickel B."/>
            <person name="Atanasova L."/>
            <person name="Karlsson M."/>
            <person name="Huettel B."/>
            <person name="Barry K.W."/>
            <person name="Haridas S."/>
            <person name="Chen C."/>
            <person name="Bauer D."/>
            <person name="Andreopoulos W."/>
            <person name="Pangilinan J."/>
            <person name="LaButti K."/>
            <person name="Riley R."/>
            <person name="Lipzen A."/>
            <person name="Clum A."/>
            <person name="Drula E."/>
            <person name="Henrissat B."/>
            <person name="Kohler A."/>
            <person name="Grigoriev I.V."/>
            <person name="Martin F.M."/>
            <person name="Hacquard S."/>
        </authorList>
    </citation>
    <scope>NUCLEOTIDE SEQUENCE</scope>
    <source>
        <strain evidence="3">FSSC 5 MPI-SDFR-AT-0091</strain>
    </source>
</reference>
<evidence type="ECO:0000313" key="4">
    <source>
        <dbReference type="Proteomes" id="UP000736672"/>
    </source>
</evidence>
<dbReference type="OrthoDB" id="5244165at2759"/>
<gene>
    <name evidence="3" type="ORF">B0J15DRAFT_554845</name>
</gene>
<name>A0A9P9G975_FUSSL</name>
<evidence type="ECO:0000256" key="1">
    <source>
        <dbReference type="SAM" id="MobiDB-lite"/>
    </source>
</evidence>
<evidence type="ECO:0000313" key="3">
    <source>
        <dbReference type="EMBL" id="KAH7234317.1"/>
    </source>
</evidence>
<proteinExistence type="predicted"/>
<dbReference type="InterPro" id="IPR046797">
    <property type="entry name" value="PDDEXK_12"/>
</dbReference>
<feature type="compositionally biased region" description="Low complexity" evidence="1">
    <location>
        <begin position="74"/>
        <end position="96"/>
    </location>
</feature>